<evidence type="ECO:0000313" key="1">
    <source>
        <dbReference type="EMBL" id="RPA70888.1"/>
    </source>
</evidence>
<name>A0A3N4HCQ3_ASCIM</name>
<proteinExistence type="predicted"/>
<reference evidence="1 2" key="1">
    <citation type="journal article" date="2018" name="Nat. Ecol. Evol.">
        <title>Pezizomycetes genomes reveal the molecular basis of ectomycorrhizal truffle lifestyle.</title>
        <authorList>
            <person name="Murat C."/>
            <person name="Payen T."/>
            <person name="Noel B."/>
            <person name="Kuo A."/>
            <person name="Morin E."/>
            <person name="Chen J."/>
            <person name="Kohler A."/>
            <person name="Krizsan K."/>
            <person name="Balestrini R."/>
            <person name="Da Silva C."/>
            <person name="Montanini B."/>
            <person name="Hainaut M."/>
            <person name="Levati E."/>
            <person name="Barry K.W."/>
            <person name="Belfiori B."/>
            <person name="Cichocki N."/>
            <person name="Clum A."/>
            <person name="Dockter R.B."/>
            <person name="Fauchery L."/>
            <person name="Guy J."/>
            <person name="Iotti M."/>
            <person name="Le Tacon F."/>
            <person name="Lindquist E.A."/>
            <person name="Lipzen A."/>
            <person name="Malagnac F."/>
            <person name="Mello A."/>
            <person name="Molinier V."/>
            <person name="Miyauchi S."/>
            <person name="Poulain J."/>
            <person name="Riccioni C."/>
            <person name="Rubini A."/>
            <person name="Sitrit Y."/>
            <person name="Splivallo R."/>
            <person name="Traeger S."/>
            <person name="Wang M."/>
            <person name="Zifcakova L."/>
            <person name="Wipf D."/>
            <person name="Zambonelli A."/>
            <person name="Paolocci F."/>
            <person name="Nowrousian M."/>
            <person name="Ottonello S."/>
            <person name="Baldrian P."/>
            <person name="Spatafora J.W."/>
            <person name="Henrissat B."/>
            <person name="Nagy L.G."/>
            <person name="Aury J.M."/>
            <person name="Wincker P."/>
            <person name="Grigoriev I.V."/>
            <person name="Bonfante P."/>
            <person name="Martin F.M."/>
        </authorList>
    </citation>
    <scope>NUCLEOTIDE SEQUENCE [LARGE SCALE GENOMIC DNA]</scope>
    <source>
        <strain evidence="1 2">RN42</strain>
    </source>
</reference>
<organism evidence="1 2">
    <name type="scientific">Ascobolus immersus RN42</name>
    <dbReference type="NCBI Taxonomy" id="1160509"/>
    <lineage>
        <taxon>Eukaryota</taxon>
        <taxon>Fungi</taxon>
        <taxon>Dikarya</taxon>
        <taxon>Ascomycota</taxon>
        <taxon>Pezizomycotina</taxon>
        <taxon>Pezizomycetes</taxon>
        <taxon>Pezizales</taxon>
        <taxon>Ascobolaceae</taxon>
        <taxon>Ascobolus</taxon>
    </lineage>
</organism>
<sequence>MDTAGYYFDPKKARVGFHEAKLLGKMVDAIGVVSDPSKVKAVETFEYPTTLKALEKFVGLVNY</sequence>
<dbReference type="OrthoDB" id="4358334at2759"/>
<dbReference type="InterPro" id="IPR043502">
    <property type="entry name" value="DNA/RNA_pol_sf"/>
</dbReference>
<dbReference type="Proteomes" id="UP000275078">
    <property type="component" value="Unassembled WGS sequence"/>
</dbReference>
<dbReference type="AlphaFoldDB" id="A0A3N4HCQ3"/>
<accession>A0A3N4HCQ3</accession>
<dbReference type="EMBL" id="ML120021">
    <property type="protein sequence ID" value="RPA70888.1"/>
    <property type="molecule type" value="Genomic_DNA"/>
</dbReference>
<feature type="non-terminal residue" evidence="1">
    <location>
        <position position="63"/>
    </location>
</feature>
<dbReference type="SUPFAM" id="SSF56672">
    <property type="entry name" value="DNA/RNA polymerases"/>
    <property type="match status" value="1"/>
</dbReference>
<protein>
    <submittedName>
        <fullName evidence="1">Uncharacterized protein</fullName>
    </submittedName>
</protein>
<gene>
    <name evidence="1" type="ORF">BJ508DRAFT_218762</name>
</gene>
<keyword evidence="2" id="KW-1185">Reference proteome</keyword>
<evidence type="ECO:0000313" key="2">
    <source>
        <dbReference type="Proteomes" id="UP000275078"/>
    </source>
</evidence>